<keyword evidence="3" id="KW-1185">Reference proteome</keyword>
<dbReference type="Proteomes" id="UP001162800">
    <property type="component" value="Chromosome"/>
</dbReference>
<evidence type="ECO:0000256" key="1">
    <source>
        <dbReference type="SAM" id="Coils"/>
    </source>
</evidence>
<feature type="coiled-coil region" evidence="1">
    <location>
        <begin position="35"/>
        <end position="62"/>
    </location>
</feature>
<organism evidence="2 3">
    <name type="scientific">Comamonas endophytica</name>
    <dbReference type="NCBI Taxonomy" id="2949090"/>
    <lineage>
        <taxon>Bacteria</taxon>
        <taxon>Pseudomonadati</taxon>
        <taxon>Pseudomonadota</taxon>
        <taxon>Betaproteobacteria</taxon>
        <taxon>Burkholderiales</taxon>
        <taxon>Comamonadaceae</taxon>
        <taxon>Comamonas</taxon>
    </lineage>
</organism>
<evidence type="ECO:0000313" key="2">
    <source>
        <dbReference type="EMBL" id="UYG52805.1"/>
    </source>
</evidence>
<name>A0ABY6GCL4_9BURK</name>
<gene>
    <name evidence="2" type="ORF">M9799_06075</name>
</gene>
<keyword evidence="1" id="KW-0175">Coiled coil</keyword>
<evidence type="ECO:0000313" key="3">
    <source>
        <dbReference type="Proteomes" id="UP001162800"/>
    </source>
</evidence>
<evidence type="ECO:0008006" key="4">
    <source>
        <dbReference type="Google" id="ProtNLM"/>
    </source>
</evidence>
<dbReference type="RefSeq" id="WP_231043334.1">
    <property type="nucleotide sequence ID" value="NZ_CP106881.1"/>
</dbReference>
<dbReference type="EMBL" id="CP106881">
    <property type="protein sequence ID" value="UYG52805.1"/>
    <property type="molecule type" value="Genomic_DNA"/>
</dbReference>
<protein>
    <recommendedName>
        <fullName evidence="4">Secreted protein</fullName>
    </recommendedName>
</protein>
<reference evidence="2" key="1">
    <citation type="submission" date="2022-09" db="EMBL/GenBank/DDBJ databases">
        <title>The complete genome of Acidovorax sp. 5MLIR.</title>
        <authorList>
            <person name="Liu L."/>
            <person name="Yue J."/>
            <person name="Yang F."/>
            <person name="Yuan J."/>
            <person name="Li L."/>
        </authorList>
    </citation>
    <scope>NUCLEOTIDE SEQUENCE</scope>
    <source>
        <strain evidence="2">5MLIR</strain>
    </source>
</reference>
<accession>A0ABY6GCL4</accession>
<proteinExistence type="predicted"/>
<sequence>MSTTAVNAIPEGLTSAEIRTVGIETSLLAVQANRASLLEDLLKDQMETLQKKNEQIAKLNTLMASLNGILTKYTQNANPLDGIPNGMSEDEIKQFNEALAPTEMTTEKLLGFTSVEKSNKSALDKAVTSIKSSIDNLSNTQQMDMLRIQSISNKRNEAFEMMTTFIKKFSDMLSAIIRNMA</sequence>